<dbReference type="PANTHER" id="PTHR27003">
    <property type="entry name" value="OS07G0166700 PROTEIN"/>
    <property type="match status" value="1"/>
</dbReference>
<comment type="catalytic activity">
    <reaction evidence="8">
        <text>L-seryl-[protein] + ATP = O-phospho-L-seryl-[protein] + ADP + H(+)</text>
        <dbReference type="Rhea" id="RHEA:17989"/>
        <dbReference type="Rhea" id="RHEA-COMP:9863"/>
        <dbReference type="Rhea" id="RHEA-COMP:11604"/>
        <dbReference type="ChEBI" id="CHEBI:15378"/>
        <dbReference type="ChEBI" id="CHEBI:29999"/>
        <dbReference type="ChEBI" id="CHEBI:30616"/>
        <dbReference type="ChEBI" id="CHEBI:83421"/>
        <dbReference type="ChEBI" id="CHEBI:456216"/>
        <dbReference type="EC" id="2.7.11.1"/>
    </reaction>
</comment>
<evidence type="ECO:0000256" key="2">
    <source>
        <dbReference type="ARBA" id="ARBA00022527"/>
    </source>
</evidence>
<evidence type="ECO:0000256" key="3">
    <source>
        <dbReference type="ARBA" id="ARBA00022679"/>
    </source>
</evidence>
<evidence type="ECO:0000256" key="1">
    <source>
        <dbReference type="ARBA" id="ARBA00012513"/>
    </source>
</evidence>
<dbReference type="GO" id="GO:0004672">
    <property type="term" value="F:protein kinase activity"/>
    <property type="evidence" value="ECO:0000318"/>
    <property type="project" value="GO_Central"/>
</dbReference>
<dbReference type="SUPFAM" id="SSF56112">
    <property type="entry name" value="Protein kinase-like (PK-like)"/>
    <property type="match status" value="1"/>
</dbReference>
<dbReference type="PANTHER" id="PTHR27003:SF359">
    <property type="entry name" value="SERINE_THREONINE-PROTEIN KINASE UNC-51-RELATED"/>
    <property type="match status" value="1"/>
</dbReference>
<dbReference type="PROSITE" id="PS50011">
    <property type="entry name" value="PROTEIN_KINASE_DOM"/>
    <property type="match status" value="1"/>
</dbReference>
<dbReference type="GO" id="GO:0004674">
    <property type="term" value="F:protein serine/threonine kinase activity"/>
    <property type="evidence" value="ECO:0007669"/>
    <property type="project" value="UniProtKB-KW"/>
</dbReference>
<dbReference type="Pfam" id="PF00069">
    <property type="entry name" value="Pkinase"/>
    <property type="match status" value="1"/>
</dbReference>
<dbReference type="InterPro" id="IPR045272">
    <property type="entry name" value="ANXUR1/2-like"/>
</dbReference>
<dbReference type="PROSITE" id="PS00107">
    <property type="entry name" value="PROTEIN_KINASE_ATP"/>
    <property type="match status" value="1"/>
</dbReference>
<keyword evidence="2" id="KW-0723">Serine/threonine-protein kinase</keyword>
<keyword evidence="5" id="KW-0418">Kinase</keyword>
<comment type="caution">
    <text evidence="11">The sequence shown here is derived from an EMBL/GenBank/DDBJ whole genome shotgun (WGS) entry which is preliminary data.</text>
</comment>
<dbReference type="InterPro" id="IPR017441">
    <property type="entry name" value="Protein_kinase_ATP_BS"/>
</dbReference>
<evidence type="ECO:0000256" key="9">
    <source>
        <dbReference type="PROSITE-ProRule" id="PRU10141"/>
    </source>
</evidence>
<sequence>MSHIRQFEHLKITLEAIKSATNNFADGNYVGRGGFGKVYKGKIVHSEGQSMVAIKRLDREFGQGNREFWKEITMLSLYKHENLVHLLGFCDESDEKILVYEFVSNKGLDFHLNNNDLTWTQRLKICIEMARGLAYLHNSGTELRVIHRDIKSSNILLDENWNAKISDFGLAKLAPASNYTFVYTSVVGTPGYVDPLYKETGLLTKESDVYSLGVVLFEVLCGRLCNKGDQPLTKLARQYYKLNKVDTIVFCNIRDEMNPNSLLAFTKLAYGCSNREREERPSITEVVSTLETALRYQAIVSPSSGWMATANSSMPHASVAAGPPGLVQPPVAAAVLKDPQTPSSDPGLEYEAGPSDEEFFSASSYPPNAYSSNDLPKTAVRLLKQGSNVMSMDFHPQRQTTLLGKLSAKVLLHLCYGRTHFLQSFYCFQPLSHNSQGYCSDTNCYEPANKMIFKTKTDNHDWMHSTVGTNVGEIRIWEVGIQERMVHKPFKVWDISACSMPFRQLWQKMQQYLLNGAHGEQMDQYLIDAHVGSVNDIAFALPDMQPCIVTCGDDMKIKFIFSTAVDGKIKAWISHSLRSKLDWDAPGHWCTTMAYSTDGTRLFSCGTRKRSETQLVEWNVINGAIKREYSGLRKKFMGVIHFDTVRNRFLAAGDGFHIKFWDMDSIQVLKHTYADARLPANSESSKVVEIKPRIVDAAWRQPLQFVIWLLSNYVFII</sequence>
<dbReference type="AlphaFoldDB" id="A0A9R1VEN5"/>
<evidence type="ECO:0000256" key="6">
    <source>
        <dbReference type="ARBA" id="ARBA00022840"/>
    </source>
</evidence>
<gene>
    <name evidence="11" type="ORF">LSAT_V11C500251800</name>
</gene>
<accession>A0A9R1VEN5</accession>
<proteinExistence type="predicted"/>
<dbReference type="InterPro" id="IPR000719">
    <property type="entry name" value="Prot_kinase_dom"/>
</dbReference>
<evidence type="ECO:0000256" key="8">
    <source>
        <dbReference type="ARBA" id="ARBA00048679"/>
    </source>
</evidence>
<evidence type="ECO:0000256" key="4">
    <source>
        <dbReference type="ARBA" id="ARBA00022741"/>
    </source>
</evidence>
<keyword evidence="3" id="KW-0808">Transferase</keyword>
<reference evidence="11 12" key="1">
    <citation type="journal article" date="2017" name="Nat. Commun.">
        <title>Genome assembly with in vitro proximity ligation data and whole-genome triplication in lettuce.</title>
        <authorList>
            <person name="Reyes-Chin-Wo S."/>
            <person name="Wang Z."/>
            <person name="Yang X."/>
            <person name="Kozik A."/>
            <person name="Arikit S."/>
            <person name="Song C."/>
            <person name="Xia L."/>
            <person name="Froenicke L."/>
            <person name="Lavelle D.O."/>
            <person name="Truco M.J."/>
            <person name="Xia R."/>
            <person name="Zhu S."/>
            <person name="Xu C."/>
            <person name="Xu H."/>
            <person name="Xu X."/>
            <person name="Cox K."/>
            <person name="Korf I."/>
            <person name="Meyers B.C."/>
            <person name="Michelmore R.W."/>
        </authorList>
    </citation>
    <scope>NUCLEOTIDE SEQUENCE [LARGE SCALE GENOMIC DNA]</scope>
    <source>
        <strain evidence="12">cv. Salinas</strain>
        <tissue evidence="11">Seedlings</tissue>
    </source>
</reference>
<dbReference type="EC" id="2.7.11.1" evidence="1"/>
<evidence type="ECO:0000313" key="12">
    <source>
        <dbReference type="Proteomes" id="UP000235145"/>
    </source>
</evidence>
<dbReference type="GO" id="GO:0004714">
    <property type="term" value="F:transmembrane receptor protein tyrosine kinase activity"/>
    <property type="evidence" value="ECO:0007669"/>
    <property type="project" value="InterPro"/>
</dbReference>
<evidence type="ECO:0000256" key="5">
    <source>
        <dbReference type="ARBA" id="ARBA00022777"/>
    </source>
</evidence>
<keyword evidence="6 9" id="KW-0067">ATP-binding</keyword>
<dbReference type="GO" id="GO:0005886">
    <property type="term" value="C:plasma membrane"/>
    <property type="evidence" value="ECO:0000318"/>
    <property type="project" value="GO_Central"/>
</dbReference>
<comment type="catalytic activity">
    <reaction evidence="7">
        <text>L-threonyl-[protein] + ATP = O-phospho-L-threonyl-[protein] + ADP + H(+)</text>
        <dbReference type="Rhea" id="RHEA:46608"/>
        <dbReference type="Rhea" id="RHEA-COMP:11060"/>
        <dbReference type="Rhea" id="RHEA-COMP:11605"/>
        <dbReference type="ChEBI" id="CHEBI:15378"/>
        <dbReference type="ChEBI" id="CHEBI:30013"/>
        <dbReference type="ChEBI" id="CHEBI:30616"/>
        <dbReference type="ChEBI" id="CHEBI:61977"/>
        <dbReference type="ChEBI" id="CHEBI:456216"/>
        <dbReference type="EC" id="2.7.11.1"/>
    </reaction>
</comment>
<evidence type="ECO:0000256" key="7">
    <source>
        <dbReference type="ARBA" id="ARBA00047899"/>
    </source>
</evidence>
<dbReference type="Gene3D" id="3.30.200.20">
    <property type="entry name" value="Phosphorylase Kinase, domain 1"/>
    <property type="match status" value="1"/>
</dbReference>
<dbReference type="FunFam" id="3.30.200.20:FF:000039">
    <property type="entry name" value="receptor-like protein kinase FERONIA"/>
    <property type="match status" value="1"/>
</dbReference>
<protein>
    <recommendedName>
        <fullName evidence="1">non-specific serine/threonine protein kinase</fullName>
        <ecNumber evidence="1">2.7.11.1</ecNumber>
    </recommendedName>
</protein>
<dbReference type="InterPro" id="IPR015943">
    <property type="entry name" value="WD40/YVTN_repeat-like_dom_sf"/>
</dbReference>
<dbReference type="InterPro" id="IPR008271">
    <property type="entry name" value="Ser/Thr_kinase_AS"/>
</dbReference>
<dbReference type="Gene3D" id="2.130.10.10">
    <property type="entry name" value="YVTN repeat-like/Quinoprotein amine dehydrogenase"/>
    <property type="match status" value="1"/>
</dbReference>
<feature type="binding site" evidence="9">
    <location>
        <position position="55"/>
    </location>
    <ligand>
        <name>ATP</name>
        <dbReference type="ChEBI" id="CHEBI:30616"/>
    </ligand>
</feature>
<dbReference type="PROSITE" id="PS00108">
    <property type="entry name" value="PROTEIN_KINASE_ST"/>
    <property type="match status" value="1"/>
</dbReference>
<dbReference type="Gene3D" id="1.10.510.10">
    <property type="entry name" value="Transferase(Phosphotransferase) domain 1"/>
    <property type="match status" value="1"/>
</dbReference>
<dbReference type="GO" id="GO:0005524">
    <property type="term" value="F:ATP binding"/>
    <property type="evidence" value="ECO:0007669"/>
    <property type="project" value="UniProtKB-UniRule"/>
</dbReference>
<feature type="domain" description="Protein kinase" evidence="10">
    <location>
        <begin position="24"/>
        <end position="294"/>
    </location>
</feature>
<dbReference type="FunFam" id="1.10.510.10:FF:001023">
    <property type="entry name" value="Os07g0541700 protein"/>
    <property type="match status" value="1"/>
</dbReference>
<dbReference type="Proteomes" id="UP000235145">
    <property type="component" value="Unassembled WGS sequence"/>
</dbReference>
<keyword evidence="4 9" id="KW-0547">Nucleotide-binding</keyword>
<evidence type="ECO:0000259" key="10">
    <source>
        <dbReference type="PROSITE" id="PS50011"/>
    </source>
</evidence>
<dbReference type="EMBL" id="NBSK02000005">
    <property type="protein sequence ID" value="KAJ0203894.1"/>
    <property type="molecule type" value="Genomic_DNA"/>
</dbReference>
<keyword evidence="12" id="KW-1185">Reference proteome</keyword>
<dbReference type="SUPFAM" id="SSF50978">
    <property type="entry name" value="WD40 repeat-like"/>
    <property type="match status" value="1"/>
</dbReference>
<dbReference type="InterPro" id="IPR011009">
    <property type="entry name" value="Kinase-like_dom_sf"/>
</dbReference>
<name>A0A9R1VEN5_LACSA</name>
<dbReference type="SMART" id="SM00220">
    <property type="entry name" value="S_TKc"/>
    <property type="match status" value="1"/>
</dbReference>
<dbReference type="InterPro" id="IPR036322">
    <property type="entry name" value="WD40_repeat_dom_sf"/>
</dbReference>
<organism evidence="11 12">
    <name type="scientific">Lactuca sativa</name>
    <name type="common">Garden lettuce</name>
    <dbReference type="NCBI Taxonomy" id="4236"/>
    <lineage>
        <taxon>Eukaryota</taxon>
        <taxon>Viridiplantae</taxon>
        <taxon>Streptophyta</taxon>
        <taxon>Embryophyta</taxon>
        <taxon>Tracheophyta</taxon>
        <taxon>Spermatophyta</taxon>
        <taxon>Magnoliopsida</taxon>
        <taxon>eudicotyledons</taxon>
        <taxon>Gunneridae</taxon>
        <taxon>Pentapetalae</taxon>
        <taxon>asterids</taxon>
        <taxon>campanulids</taxon>
        <taxon>Asterales</taxon>
        <taxon>Asteraceae</taxon>
        <taxon>Cichorioideae</taxon>
        <taxon>Cichorieae</taxon>
        <taxon>Lactucinae</taxon>
        <taxon>Lactuca</taxon>
    </lineage>
</organism>
<evidence type="ECO:0000313" key="11">
    <source>
        <dbReference type="EMBL" id="KAJ0203894.1"/>
    </source>
</evidence>